<evidence type="ECO:0000313" key="1">
    <source>
        <dbReference type="EMBL" id="DAD29500.1"/>
    </source>
</evidence>
<organism evidence="1 2">
    <name type="scientific">Nelumbo nucifera</name>
    <name type="common">Sacred lotus</name>
    <dbReference type="NCBI Taxonomy" id="4432"/>
    <lineage>
        <taxon>Eukaryota</taxon>
        <taxon>Viridiplantae</taxon>
        <taxon>Streptophyta</taxon>
        <taxon>Embryophyta</taxon>
        <taxon>Tracheophyta</taxon>
        <taxon>Spermatophyta</taxon>
        <taxon>Magnoliopsida</taxon>
        <taxon>Proteales</taxon>
        <taxon>Nelumbonaceae</taxon>
        <taxon>Nelumbo</taxon>
    </lineage>
</organism>
<gene>
    <name evidence="1" type="ORF">HUJ06_030968</name>
</gene>
<dbReference type="EMBL" id="DUZY01000002">
    <property type="protein sequence ID" value="DAD29500.1"/>
    <property type="molecule type" value="Genomic_DNA"/>
</dbReference>
<accession>A0A822YA98</accession>
<name>A0A822YA98_NELNU</name>
<sequence>MRRSILLGKNNIIKALAKRKMARTYSSISYSDKVPSRSL</sequence>
<comment type="caution">
    <text evidence="1">The sequence shown here is derived from an EMBL/GenBank/DDBJ whole genome shotgun (WGS) entry which is preliminary data.</text>
</comment>
<reference evidence="1 2" key="1">
    <citation type="journal article" date="2020" name="Mol. Biol. Evol.">
        <title>Distinct Expression and Methylation Patterns for Genes with Different Fates following a Single Whole-Genome Duplication in Flowering Plants.</title>
        <authorList>
            <person name="Shi T."/>
            <person name="Rahmani R.S."/>
            <person name="Gugger P.F."/>
            <person name="Wang M."/>
            <person name="Li H."/>
            <person name="Zhang Y."/>
            <person name="Li Z."/>
            <person name="Wang Q."/>
            <person name="Van de Peer Y."/>
            <person name="Marchal K."/>
            <person name="Chen J."/>
        </authorList>
    </citation>
    <scope>NUCLEOTIDE SEQUENCE [LARGE SCALE GENOMIC DNA]</scope>
    <source>
        <tissue evidence="1">Leaf</tissue>
    </source>
</reference>
<evidence type="ECO:0000313" key="2">
    <source>
        <dbReference type="Proteomes" id="UP000607653"/>
    </source>
</evidence>
<dbReference type="AlphaFoldDB" id="A0A822YA98"/>
<proteinExistence type="predicted"/>
<protein>
    <submittedName>
        <fullName evidence="1">Uncharacterized protein</fullName>
    </submittedName>
</protein>
<dbReference type="Proteomes" id="UP000607653">
    <property type="component" value="Unassembled WGS sequence"/>
</dbReference>
<keyword evidence="2" id="KW-1185">Reference proteome</keyword>